<evidence type="ECO:0008006" key="3">
    <source>
        <dbReference type="Google" id="ProtNLM"/>
    </source>
</evidence>
<protein>
    <recommendedName>
        <fullName evidence="3">Anti-sigma factor NepR domain-containing protein</fullName>
    </recommendedName>
</protein>
<dbReference type="AlphaFoldDB" id="I4YQR5"/>
<proteinExistence type="predicted"/>
<dbReference type="EMBL" id="JH660645">
    <property type="protein sequence ID" value="EIM26307.1"/>
    <property type="molecule type" value="Genomic_DNA"/>
</dbReference>
<organism evidence="1 2">
    <name type="scientific">Microvirga lotononidis</name>
    <dbReference type="NCBI Taxonomy" id="864069"/>
    <lineage>
        <taxon>Bacteria</taxon>
        <taxon>Pseudomonadati</taxon>
        <taxon>Pseudomonadota</taxon>
        <taxon>Alphaproteobacteria</taxon>
        <taxon>Hyphomicrobiales</taxon>
        <taxon>Methylobacteriaceae</taxon>
        <taxon>Microvirga</taxon>
    </lineage>
</organism>
<keyword evidence="2" id="KW-1185">Reference proteome</keyword>
<name>I4YQR5_9HYPH</name>
<evidence type="ECO:0000313" key="2">
    <source>
        <dbReference type="Proteomes" id="UP000003947"/>
    </source>
</evidence>
<evidence type="ECO:0000313" key="1">
    <source>
        <dbReference type="EMBL" id="EIM26307.1"/>
    </source>
</evidence>
<accession>I4YQR5</accession>
<reference evidence="1 2" key="1">
    <citation type="submission" date="2012-02" db="EMBL/GenBank/DDBJ databases">
        <title>Improved High-Quality Draft sequence of Microvirga sp. WSM3557.</title>
        <authorList>
            <consortium name="US DOE Joint Genome Institute"/>
            <person name="Lucas S."/>
            <person name="Han J."/>
            <person name="Lapidus A."/>
            <person name="Cheng J.-F."/>
            <person name="Goodwin L."/>
            <person name="Pitluck S."/>
            <person name="Peters L."/>
            <person name="Zhang X."/>
            <person name="Detter J.C."/>
            <person name="Han C."/>
            <person name="Tapia R."/>
            <person name="Land M."/>
            <person name="Hauser L."/>
            <person name="Kyrpides N."/>
            <person name="Ivanova N."/>
            <person name="Pagani I."/>
            <person name="Brau L."/>
            <person name="Yates R."/>
            <person name="O'Hara G."/>
            <person name="Rui T."/>
            <person name="Howieson J."/>
            <person name="Reeve W."/>
            <person name="Woyke T."/>
        </authorList>
    </citation>
    <scope>NUCLEOTIDE SEQUENCE [LARGE SCALE GENOMIC DNA]</scope>
    <source>
        <strain evidence="1 2">WSM3557</strain>
    </source>
</reference>
<dbReference type="Proteomes" id="UP000003947">
    <property type="component" value="Unassembled WGS sequence"/>
</dbReference>
<sequence>MLWNDNREIMHTIPNSLTFSQEQVNFILGHSLKSIYQDTLNSPLPERLKTLVTQFETKFSS</sequence>
<dbReference type="HOGENOM" id="CLU_2917491_0_0_5"/>
<gene>
    <name evidence="1" type="ORF">MicloDRAFT_00028560</name>
</gene>
<dbReference type="PATRIC" id="fig|864069.3.peg.3087"/>